<dbReference type="Gene3D" id="2.40.170.20">
    <property type="entry name" value="TonB-dependent receptor, beta-barrel domain"/>
    <property type="match status" value="1"/>
</dbReference>
<proteinExistence type="inferred from homology"/>
<dbReference type="Gene3D" id="2.170.130.10">
    <property type="entry name" value="TonB-dependent receptor, plug domain"/>
    <property type="match status" value="1"/>
</dbReference>
<dbReference type="Pfam" id="PF00593">
    <property type="entry name" value="TonB_dep_Rec_b-barrel"/>
    <property type="match status" value="1"/>
</dbReference>
<evidence type="ECO:0000259" key="12">
    <source>
        <dbReference type="Pfam" id="PF07715"/>
    </source>
</evidence>
<keyword evidence="2 8" id="KW-0813">Transport</keyword>
<evidence type="ECO:0000259" key="11">
    <source>
        <dbReference type="Pfam" id="PF00593"/>
    </source>
</evidence>
<evidence type="ECO:0000313" key="14">
    <source>
        <dbReference type="Proteomes" id="UP001205566"/>
    </source>
</evidence>
<evidence type="ECO:0000256" key="6">
    <source>
        <dbReference type="ARBA" id="ARBA00023136"/>
    </source>
</evidence>
<evidence type="ECO:0000256" key="9">
    <source>
        <dbReference type="RuleBase" id="RU003357"/>
    </source>
</evidence>
<feature type="domain" description="TonB-dependent receptor-like beta-barrel" evidence="11">
    <location>
        <begin position="451"/>
        <end position="962"/>
    </location>
</feature>
<protein>
    <submittedName>
        <fullName evidence="13">TonB-dependent receptor</fullName>
    </submittedName>
</protein>
<dbReference type="InterPro" id="IPR000531">
    <property type="entry name" value="Beta-barrel_TonB"/>
</dbReference>
<evidence type="ECO:0000256" key="4">
    <source>
        <dbReference type="ARBA" id="ARBA00022692"/>
    </source>
</evidence>
<feature type="signal peptide" evidence="10">
    <location>
        <begin position="1"/>
        <end position="22"/>
    </location>
</feature>
<gene>
    <name evidence="13" type="ORF">HXX02_04240</name>
</gene>
<dbReference type="PANTHER" id="PTHR40980:SF4">
    <property type="entry name" value="TONB-DEPENDENT RECEPTOR-LIKE BETA-BARREL DOMAIN-CONTAINING PROTEIN"/>
    <property type="match status" value="1"/>
</dbReference>
<dbReference type="InterPro" id="IPR036942">
    <property type="entry name" value="Beta-barrel_TonB_sf"/>
</dbReference>
<sequence>MTYKKQILAVAIAMAASTSLMAQEANQQAEEKKAEESSDFSIEEVYVEGVKSAELNARQAERNKDVFSSVITQDDSGNFADQNVAESLQRLPGITLQSSEGEGKFINLRGLGPGFVSVQMNGSEMANSGGGAADSESRGFSLDALPADVLQSIEVLKSLTPDMDLNSIGGSVNVTTISALDRGEDTIKLRAQGAFQEQSGESSPKLTLQGTNIFADETIGFSYSLSYENRVTEGYESRAHDASLPRFITLDGADSPMLIPFELQNRQENAERERIAGIFDLEYRPNDNSNYYARFSNTVFTDEDTALREYYRWGQASDSEVVYLDPANNVFGTGGMDLQQQFFIQESESDTKVFSLGGENLFGNNWALDYEISHSNATQDSPDGRRVQFRARKLSALGATGEDYLNGQIVHPDQLSDLAGGAEVPDVGGFGPSGYQYGETVQPYMLYDNLFMEESFREDTIDQAMANLRKDFDLGPVNYIKTGFRIKNRERNRDKNRVSIVPNDKRVAGCAGDEVCLENAGARLGDFETFMPDNPLFDHAFITAAEAERLIAATRQIADSYDPEQRELESTRNDYEITEDTAAAYIMGEFQVTETGALIAGVRYEKTDFNSTGYLSIRNDREESADQLESFDIAVPLDDTANAYDGFFPSLHYRDELREDLLLRASIWTSFTRPSFDEARAYAQVRDRVIFCNYDTAANLGDDNCSDRPADLQGDIADADFTDAYKSQNMTMSADNVLEIGNPKLDAMTATNFDVSLGWYASENLFIQGAAFYKQIDDFIVEVAGANLNLSDLPYTLPVDQVTMFNIPSDLQLSNAQTYLNGDRAEVYGLEVTYNQYFVEGLLANFFIQSNFTLLHSEADVGDSVRAESIRMPEQADVTVNTTLGWENNDFSVRFITNYRSEILKRIGSCTADDIAADAALGYSQNCAAWSDVYQDAGITYDIKATYNVNDNVKLYLDAVNITDQSNIQYFEGNEYSNGHMMFLSETYGPTYQLGVNVQF</sequence>
<evidence type="ECO:0000256" key="7">
    <source>
        <dbReference type="ARBA" id="ARBA00023237"/>
    </source>
</evidence>
<keyword evidence="14" id="KW-1185">Reference proteome</keyword>
<dbReference type="RefSeq" id="WP_255873466.1">
    <property type="nucleotide sequence ID" value="NZ_JACASI010000013.1"/>
</dbReference>
<evidence type="ECO:0000256" key="10">
    <source>
        <dbReference type="SAM" id="SignalP"/>
    </source>
</evidence>
<comment type="subcellular location">
    <subcellularLocation>
        <location evidence="1 8">Cell outer membrane</location>
        <topology evidence="1 8">Multi-pass membrane protein</topology>
    </subcellularLocation>
</comment>
<keyword evidence="4 8" id="KW-0812">Transmembrane</keyword>
<keyword evidence="10" id="KW-0732">Signal</keyword>
<dbReference type="InterPro" id="IPR039426">
    <property type="entry name" value="TonB-dep_rcpt-like"/>
</dbReference>
<organism evidence="13 14">
    <name type="scientific">Microbulbifer elongatus</name>
    <dbReference type="NCBI Taxonomy" id="86173"/>
    <lineage>
        <taxon>Bacteria</taxon>
        <taxon>Pseudomonadati</taxon>
        <taxon>Pseudomonadota</taxon>
        <taxon>Gammaproteobacteria</taxon>
        <taxon>Cellvibrionales</taxon>
        <taxon>Microbulbiferaceae</taxon>
        <taxon>Microbulbifer</taxon>
    </lineage>
</organism>
<dbReference type="PANTHER" id="PTHR40980">
    <property type="entry name" value="PLUG DOMAIN-CONTAINING PROTEIN"/>
    <property type="match status" value="1"/>
</dbReference>
<dbReference type="EMBL" id="JACASI010000013">
    <property type="protein sequence ID" value="MCQ3828642.1"/>
    <property type="molecule type" value="Genomic_DNA"/>
</dbReference>
<keyword evidence="3 8" id="KW-1134">Transmembrane beta strand</keyword>
<evidence type="ECO:0000256" key="3">
    <source>
        <dbReference type="ARBA" id="ARBA00022452"/>
    </source>
</evidence>
<accession>A0ABT1NXM6</accession>
<evidence type="ECO:0000256" key="8">
    <source>
        <dbReference type="PROSITE-ProRule" id="PRU01360"/>
    </source>
</evidence>
<dbReference type="InterPro" id="IPR037066">
    <property type="entry name" value="Plug_dom_sf"/>
</dbReference>
<keyword evidence="13" id="KW-0675">Receptor</keyword>
<dbReference type="InterPro" id="IPR010104">
    <property type="entry name" value="TonB_rcpt_bac"/>
</dbReference>
<keyword evidence="5 9" id="KW-0798">TonB box</keyword>
<evidence type="ECO:0000256" key="2">
    <source>
        <dbReference type="ARBA" id="ARBA00022448"/>
    </source>
</evidence>
<feature type="domain" description="TonB-dependent receptor plug" evidence="12">
    <location>
        <begin position="68"/>
        <end position="170"/>
    </location>
</feature>
<evidence type="ECO:0000256" key="1">
    <source>
        <dbReference type="ARBA" id="ARBA00004571"/>
    </source>
</evidence>
<comment type="similarity">
    <text evidence="8 9">Belongs to the TonB-dependent receptor family.</text>
</comment>
<name>A0ABT1NXM6_9GAMM</name>
<evidence type="ECO:0000313" key="13">
    <source>
        <dbReference type="EMBL" id="MCQ3828642.1"/>
    </source>
</evidence>
<comment type="caution">
    <text evidence="13">The sequence shown here is derived from an EMBL/GenBank/DDBJ whole genome shotgun (WGS) entry which is preliminary data.</text>
</comment>
<evidence type="ECO:0000256" key="5">
    <source>
        <dbReference type="ARBA" id="ARBA00023077"/>
    </source>
</evidence>
<dbReference type="Proteomes" id="UP001205566">
    <property type="component" value="Unassembled WGS sequence"/>
</dbReference>
<feature type="chain" id="PRO_5046546433" evidence="10">
    <location>
        <begin position="23"/>
        <end position="1000"/>
    </location>
</feature>
<keyword evidence="6 8" id="KW-0472">Membrane</keyword>
<dbReference type="InterPro" id="IPR012910">
    <property type="entry name" value="Plug_dom"/>
</dbReference>
<dbReference type="PROSITE" id="PS52016">
    <property type="entry name" value="TONB_DEPENDENT_REC_3"/>
    <property type="match status" value="1"/>
</dbReference>
<dbReference type="Pfam" id="PF07715">
    <property type="entry name" value="Plug"/>
    <property type="match status" value="1"/>
</dbReference>
<dbReference type="NCBIfam" id="TIGR01782">
    <property type="entry name" value="TonB-Xanth-Caul"/>
    <property type="match status" value="1"/>
</dbReference>
<keyword evidence="7 8" id="KW-0998">Cell outer membrane</keyword>
<reference evidence="13" key="1">
    <citation type="thesis" date="2020" institute="Technische Universitat Dresden" country="Dresden, Germany">
        <title>The Agarolytic System of Microbulbifer elongatus PORT2, Isolated from Batu Karas, Pangandaran West Java Indonesia.</title>
        <authorList>
            <person name="Anggraeni S.R."/>
        </authorList>
    </citation>
    <scope>NUCLEOTIDE SEQUENCE</scope>
    <source>
        <strain evidence="13">PORT2</strain>
    </source>
</reference>
<dbReference type="SUPFAM" id="SSF56935">
    <property type="entry name" value="Porins"/>
    <property type="match status" value="1"/>
</dbReference>